<feature type="transmembrane region" description="Helical" evidence="1">
    <location>
        <begin position="97"/>
        <end position="120"/>
    </location>
</feature>
<keyword evidence="4" id="KW-1185">Reference proteome</keyword>
<keyword evidence="1" id="KW-1133">Transmembrane helix</keyword>
<feature type="transmembrane region" description="Helical" evidence="1">
    <location>
        <begin position="242"/>
        <end position="264"/>
    </location>
</feature>
<dbReference type="AlphaFoldDB" id="A0A2G8SF26"/>
<protein>
    <recommendedName>
        <fullName evidence="2">DUF6534 domain-containing protein</fullName>
    </recommendedName>
</protein>
<dbReference type="PANTHER" id="PTHR40465">
    <property type="entry name" value="CHROMOSOME 1, WHOLE GENOME SHOTGUN SEQUENCE"/>
    <property type="match status" value="1"/>
</dbReference>
<keyword evidence="1" id="KW-0472">Membrane</keyword>
<accession>A0A2G8SF26</accession>
<feature type="transmembrane region" description="Helical" evidence="1">
    <location>
        <begin position="212"/>
        <end position="236"/>
    </location>
</feature>
<evidence type="ECO:0000256" key="1">
    <source>
        <dbReference type="SAM" id="Phobius"/>
    </source>
</evidence>
<evidence type="ECO:0000313" key="4">
    <source>
        <dbReference type="Proteomes" id="UP000230002"/>
    </source>
</evidence>
<dbReference type="STRING" id="1077348.A0A2G8SF26"/>
<dbReference type="Pfam" id="PF20152">
    <property type="entry name" value="DUF6534"/>
    <property type="match status" value="1"/>
</dbReference>
<feature type="domain" description="DUF6534" evidence="2">
    <location>
        <begin position="179"/>
        <end position="262"/>
    </location>
</feature>
<dbReference type="EMBL" id="AYKW01000011">
    <property type="protein sequence ID" value="PIL32188.1"/>
    <property type="molecule type" value="Genomic_DNA"/>
</dbReference>
<dbReference type="Proteomes" id="UP000230002">
    <property type="component" value="Unassembled WGS sequence"/>
</dbReference>
<evidence type="ECO:0000259" key="2">
    <source>
        <dbReference type="Pfam" id="PF20152"/>
    </source>
</evidence>
<reference evidence="3 4" key="1">
    <citation type="journal article" date="2015" name="Sci. Rep.">
        <title>Chromosome-level genome map provides insights into diverse defense mechanisms in the medicinal fungus Ganoderma sinense.</title>
        <authorList>
            <person name="Zhu Y."/>
            <person name="Xu J."/>
            <person name="Sun C."/>
            <person name="Zhou S."/>
            <person name="Xu H."/>
            <person name="Nelson D.R."/>
            <person name="Qian J."/>
            <person name="Song J."/>
            <person name="Luo H."/>
            <person name="Xiang L."/>
            <person name="Li Y."/>
            <person name="Xu Z."/>
            <person name="Ji A."/>
            <person name="Wang L."/>
            <person name="Lu S."/>
            <person name="Hayward A."/>
            <person name="Sun W."/>
            <person name="Li X."/>
            <person name="Schwartz D.C."/>
            <person name="Wang Y."/>
            <person name="Chen S."/>
        </authorList>
    </citation>
    <scope>NUCLEOTIDE SEQUENCE [LARGE SCALE GENOMIC DNA]</scope>
    <source>
        <strain evidence="3 4">ZZ0214-1</strain>
    </source>
</reference>
<comment type="caution">
    <text evidence="3">The sequence shown here is derived from an EMBL/GenBank/DDBJ whole genome shotgun (WGS) entry which is preliminary data.</text>
</comment>
<organism evidence="3 4">
    <name type="scientific">Ganoderma sinense ZZ0214-1</name>
    <dbReference type="NCBI Taxonomy" id="1077348"/>
    <lineage>
        <taxon>Eukaryota</taxon>
        <taxon>Fungi</taxon>
        <taxon>Dikarya</taxon>
        <taxon>Basidiomycota</taxon>
        <taxon>Agaricomycotina</taxon>
        <taxon>Agaricomycetes</taxon>
        <taxon>Polyporales</taxon>
        <taxon>Polyporaceae</taxon>
        <taxon>Ganoderma</taxon>
    </lineage>
</organism>
<evidence type="ECO:0000313" key="3">
    <source>
        <dbReference type="EMBL" id="PIL32188.1"/>
    </source>
</evidence>
<feature type="transmembrane region" description="Helical" evidence="1">
    <location>
        <begin position="132"/>
        <end position="156"/>
    </location>
</feature>
<keyword evidence="1" id="KW-0812">Transmembrane</keyword>
<dbReference type="InterPro" id="IPR045339">
    <property type="entry name" value="DUF6534"/>
</dbReference>
<gene>
    <name evidence="3" type="ORF">GSI_05433</name>
</gene>
<dbReference type="PANTHER" id="PTHR40465:SF1">
    <property type="entry name" value="DUF6534 DOMAIN-CONTAINING PROTEIN"/>
    <property type="match status" value="1"/>
</dbReference>
<name>A0A2G8SF26_9APHY</name>
<feature type="transmembrane region" description="Helical" evidence="1">
    <location>
        <begin position="20"/>
        <end position="39"/>
    </location>
</feature>
<feature type="transmembrane region" description="Helical" evidence="1">
    <location>
        <begin position="168"/>
        <end position="191"/>
    </location>
</feature>
<sequence length="363" mass="39435">MPFLSPDERVPLAMPLSHSQLPQGPFVVGVFVGIFLYGFSVHQAYRYIRSFPTDAAYIRLLVIVVMILETVHALANMHTLFHYLISSYSEPNNLQHLVWSLSILPAISGLVVVTSQIFFIRRVALIGPRQRVMARVVAVTLVAELGFALAATAITFTNEGAGKTAQTVTVLSGAALVIAAIADTTMTVALVQAFRAHRAMEPPASESPFDVVQLYVINSGIATGVFNLVSFIVAATLPPGNLLFSVFNIISVRLYANSLLAVYVPTFVLPSTTIVAKLTTDWNRCVASRLNSRELRGMEFFLSASFASVTLEGAQFADKSALWNVPRASVRPPPRVAASQRGDKLEFTNPWGTDEKGGYGGFR</sequence>
<feature type="transmembrane region" description="Helical" evidence="1">
    <location>
        <begin position="60"/>
        <end position="85"/>
    </location>
</feature>
<proteinExistence type="predicted"/>
<dbReference type="OrthoDB" id="2755591at2759"/>